<name>A0AAW4VQU8_9FIRM</name>
<sequence>MEGIIEKSSSNHKLVLDNYCKLIICHEEILSRIAKCFIDEAQHLTLNEIERLIKEKTSFHHLDKENFIPYSDKTNYDFLCTIDLSQRIYLNIEIQNDPNPGYSLITRGLTYISRIMTTQWKNEYYDYDYNHIKKVYSIWILPQSAKKNDGHINAYKIDEININGTTIERIETYDKGVLIMIYLNKEHDTNEKYIIYDNILTPLVAFLNNVLSYQEKRKIMKEYGFNVIDKEIEKMCNLGEMIEREA</sequence>
<reference evidence="1" key="1">
    <citation type="submission" date="2021-10" db="EMBL/GenBank/DDBJ databases">
        <title>Collection of gut derived symbiotic bacterial strains cultured from healthy donors.</title>
        <authorList>
            <person name="Lin H."/>
            <person name="Littmann E."/>
            <person name="Kohout C."/>
            <person name="Pamer E.G."/>
        </authorList>
    </citation>
    <scope>NUCLEOTIDE SEQUENCE</scope>
    <source>
        <strain evidence="1">DFI.5.2</strain>
    </source>
</reference>
<dbReference type="Proteomes" id="UP001197827">
    <property type="component" value="Unassembled WGS sequence"/>
</dbReference>
<proteinExistence type="predicted"/>
<organism evidence="1 2">
    <name type="scientific">Faecalibacillus intestinalis</name>
    <dbReference type="NCBI Taxonomy" id="1982626"/>
    <lineage>
        <taxon>Bacteria</taxon>
        <taxon>Bacillati</taxon>
        <taxon>Bacillota</taxon>
        <taxon>Erysipelotrichia</taxon>
        <taxon>Erysipelotrichales</taxon>
        <taxon>Coprobacillaceae</taxon>
        <taxon>Faecalibacillus</taxon>
    </lineage>
</organism>
<dbReference type="AlphaFoldDB" id="A0AAW4VQU8"/>
<evidence type="ECO:0000313" key="2">
    <source>
        <dbReference type="Proteomes" id="UP001197827"/>
    </source>
</evidence>
<dbReference type="EMBL" id="JAJDKQ010000086">
    <property type="protein sequence ID" value="MCB8563357.1"/>
    <property type="molecule type" value="Genomic_DNA"/>
</dbReference>
<feature type="non-terminal residue" evidence="1">
    <location>
        <position position="246"/>
    </location>
</feature>
<accession>A0AAW4VQU8</accession>
<comment type="caution">
    <text evidence="1">The sequence shown here is derived from an EMBL/GenBank/DDBJ whole genome shotgun (WGS) entry which is preliminary data.</text>
</comment>
<evidence type="ECO:0008006" key="3">
    <source>
        <dbReference type="Google" id="ProtNLM"/>
    </source>
</evidence>
<protein>
    <recommendedName>
        <fullName evidence="3">PD-(D/E)XK nuclease family transposase</fullName>
    </recommendedName>
</protein>
<gene>
    <name evidence="1" type="ORF">LJD74_15325</name>
</gene>
<evidence type="ECO:0000313" key="1">
    <source>
        <dbReference type="EMBL" id="MCB8563357.1"/>
    </source>
</evidence>